<dbReference type="HAMAP" id="MF_01416">
    <property type="entry name" value="ATP_synth_delta_bact"/>
    <property type="match status" value="1"/>
</dbReference>
<keyword evidence="10" id="KW-1185">Reference proteome</keyword>
<evidence type="ECO:0000256" key="3">
    <source>
        <dbReference type="ARBA" id="ARBA00022781"/>
    </source>
</evidence>
<dbReference type="GO" id="GO:0045259">
    <property type="term" value="C:proton-transporting ATP synthase complex"/>
    <property type="evidence" value="ECO:0007669"/>
    <property type="project" value="UniProtKB-KW"/>
</dbReference>
<evidence type="ECO:0000256" key="2">
    <source>
        <dbReference type="ARBA" id="ARBA00022448"/>
    </source>
</evidence>
<keyword evidence="8" id="KW-1003">Cell membrane</keyword>
<comment type="function">
    <text evidence="8">This protein is part of the stalk that links CF(0) to CF(1). It either transmits conformational changes from CF(0) to CF(1) or is implicated in proton conduction.</text>
</comment>
<evidence type="ECO:0000256" key="7">
    <source>
        <dbReference type="ARBA" id="ARBA00023310"/>
    </source>
</evidence>
<evidence type="ECO:0000313" key="10">
    <source>
        <dbReference type="Proteomes" id="UP001268683"/>
    </source>
</evidence>
<dbReference type="InterPro" id="IPR026015">
    <property type="entry name" value="ATP_synth_OSCP/delta_N_sf"/>
</dbReference>
<name>A0AA52H986_9PROT</name>
<dbReference type="GO" id="GO:0005886">
    <property type="term" value="C:plasma membrane"/>
    <property type="evidence" value="ECO:0007669"/>
    <property type="project" value="UniProtKB-SubCell"/>
</dbReference>
<comment type="function">
    <text evidence="8">F(1)F(0) ATP synthase produces ATP from ADP in the presence of a proton or sodium gradient. F-type ATPases consist of two structural domains, F(1) containing the extramembraneous catalytic core and F(0) containing the membrane proton channel, linked together by a central stalk and a peripheral stalk. During catalysis, ATP synthesis in the catalytic domain of F(1) is coupled via a rotary mechanism of the central stalk subunits to proton translocation.</text>
</comment>
<reference evidence="9" key="1">
    <citation type="submission" date="2023-04" db="EMBL/GenBank/DDBJ databases">
        <title>Complete genome sequence of Temperatibacter marinus.</title>
        <authorList>
            <person name="Rong J.-C."/>
            <person name="Yi M.-L."/>
            <person name="Zhao Q."/>
        </authorList>
    </citation>
    <scope>NUCLEOTIDE SEQUENCE</scope>
    <source>
        <strain evidence="9">NBRC 110045</strain>
    </source>
</reference>
<dbReference type="NCBIfam" id="TIGR01145">
    <property type="entry name" value="ATP_synt_delta"/>
    <property type="match status" value="1"/>
</dbReference>
<dbReference type="PRINTS" id="PR00125">
    <property type="entry name" value="ATPASEDELTA"/>
</dbReference>
<evidence type="ECO:0000256" key="5">
    <source>
        <dbReference type="ARBA" id="ARBA00023136"/>
    </source>
</evidence>
<dbReference type="GO" id="GO:0046933">
    <property type="term" value="F:proton-transporting ATP synthase activity, rotational mechanism"/>
    <property type="evidence" value="ECO:0007669"/>
    <property type="project" value="UniProtKB-UniRule"/>
</dbReference>
<keyword evidence="7 8" id="KW-0066">ATP synthesis</keyword>
<comment type="similarity">
    <text evidence="8">Belongs to the ATPase delta chain family.</text>
</comment>
<keyword evidence="3 8" id="KW-0375">Hydrogen ion transport</keyword>
<protein>
    <recommendedName>
        <fullName evidence="8">ATP synthase subunit delta</fullName>
    </recommendedName>
    <alternativeName>
        <fullName evidence="8">ATP synthase F(1) sector subunit delta</fullName>
    </alternativeName>
    <alternativeName>
        <fullName evidence="8">F-type ATPase subunit delta</fullName>
        <shortName evidence="8">F-ATPase subunit delta</shortName>
    </alternativeName>
</protein>
<dbReference type="InterPro" id="IPR000711">
    <property type="entry name" value="ATPase_OSCP/dsu"/>
</dbReference>
<dbReference type="KEGG" id="tmk:QGN29_07645"/>
<sequence length="186" mass="19877">MASNKAIVSGISGRYALALFELALEAKALEATESDLVSLSNLYSESADLRDLILSPVYSRDDVAKGVSAVAEKAGLSDLVQKFLGTLAMNGRTNVLENIIRDFGLLMAEHRGEVKAEVISAAELTKTQVNEIKKKLKSAVGQKVEVDARVDESLLGGLIVKVGSQMIDSSIKTKLDNIKVAMKGVQ</sequence>
<dbReference type="InterPro" id="IPR020781">
    <property type="entry name" value="ATPase_OSCP/d_CS"/>
</dbReference>
<accession>A0AA52H986</accession>
<evidence type="ECO:0000256" key="4">
    <source>
        <dbReference type="ARBA" id="ARBA00023065"/>
    </source>
</evidence>
<keyword evidence="2 8" id="KW-0813">Transport</keyword>
<dbReference type="AlphaFoldDB" id="A0AA52H986"/>
<comment type="subcellular location">
    <subcellularLocation>
        <location evidence="8">Cell membrane</location>
        <topology evidence="8">Peripheral membrane protein</topology>
    </subcellularLocation>
    <subcellularLocation>
        <location evidence="1">Membrane</location>
    </subcellularLocation>
</comment>
<gene>
    <name evidence="8" type="primary">atpH</name>
    <name evidence="9" type="ORF">QGN29_07645</name>
</gene>
<keyword evidence="4 8" id="KW-0406">Ion transport</keyword>
<dbReference type="EMBL" id="CP123872">
    <property type="protein sequence ID" value="WND01430.1"/>
    <property type="molecule type" value="Genomic_DNA"/>
</dbReference>
<keyword evidence="5 8" id="KW-0472">Membrane</keyword>
<dbReference type="NCBIfam" id="NF004406">
    <property type="entry name" value="PRK05758.3-2"/>
    <property type="match status" value="1"/>
</dbReference>
<evidence type="ECO:0000256" key="1">
    <source>
        <dbReference type="ARBA" id="ARBA00004370"/>
    </source>
</evidence>
<keyword evidence="6 8" id="KW-0139">CF(1)</keyword>
<dbReference type="PROSITE" id="PS00389">
    <property type="entry name" value="ATPASE_DELTA"/>
    <property type="match status" value="1"/>
</dbReference>
<dbReference type="Pfam" id="PF00213">
    <property type="entry name" value="OSCP"/>
    <property type="match status" value="1"/>
</dbReference>
<evidence type="ECO:0000313" key="9">
    <source>
        <dbReference type="EMBL" id="WND01430.1"/>
    </source>
</evidence>
<dbReference type="Gene3D" id="1.10.520.20">
    <property type="entry name" value="N-terminal domain of the delta subunit of the F1F0-ATP synthase"/>
    <property type="match status" value="1"/>
</dbReference>
<organism evidence="9 10">
    <name type="scientific">Temperatibacter marinus</name>
    <dbReference type="NCBI Taxonomy" id="1456591"/>
    <lineage>
        <taxon>Bacteria</taxon>
        <taxon>Pseudomonadati</taxon>
        <taxon>Pseudomonadota</taxon>
        <taxon>Alphaproteobacteria</taxon>
        <taxon>Kordiimonadales</taxon>
        <taxon>Temperatibacteraceae</taxon>
        <taxon>Temperatibacter</taxon>
    </lineage>
</organism>
<evidence type="ECO:0000256" key="8">
    <source>
        <dbReference type="HAMAP-Rule" id="MF_01416"/>
    </source>
</evidence>
<dbReference type="SUPFAM" id="SSF47928">
    <property type="entry name" value="N-terminal domain of the delta subunit of the F1F0-ATP synthase"/>
    <property type="match status" value="1"/>
</dbReference>
<dbReference type="Proteomes" id="UP001268683">
    <property type="component" value="Chromosome"/>
</dbReference>
<proteinExistence type="inferred from homology"/>
<evidence type="ECO:0000256" key="6">
    <source>
        <dbReference type="ARBA" id="ARBA00023196"/>
    </source>
</evidence>
<dbReference type="PANTHER" id="PTHR11910">
    <property type="entry name" value="ATP SYNTHASE DELTA CHAIN"/>
    <property type="match status" value="1"/>
</dbReference>